<dbReference type="InterPro" id="IPR012334">
    <property type="entry name" value="Pectin_lyas_fold"/>
</dbReference>
<sequence length="287" mass="30881">MSVLSRILIALIALSGQVSAAATSITCSPGQDINACITQVAGSGGGTVHLRPGTYAQSRTVLLKNNVNLAGTGPETIITWRDTVRSTINAPLFYSSDVSNISIENVKIVGTINQNPESQDLRNNHIGIFLDCAGDPTAGEHTGCNNILLRKIEVENSSDGIHIKGASHVTAIDLKLHNNGNTEKDYFHNVYFRRVADLRVIQSGEDGAGFYDSPRGHGIRGSHLTNVYMGNLDVHGNADDGLNFDTVYNVRLHNLDVKHNCRSGKAGCMAIKCYGPQCQINYHAPAE</sequence>
<dbReference type="SUPFAM" id="SSF51126">
    <property type="entry name" value="Pectin lyase-like"/>
    <property type="match status" value="1"/>
</dbReference>
<dbReference type="SMART" id="SM00710">
    <property type="entry name" value="PbH1"/>
    <property type="match status" value="5"/>
</dbReference>
<reference evidence="2 3" key="1">
    <citation type="submission" date="2021-12" db="EMBL/GenBank/DDBJ databases">
        <title>Complete genome sequence of Phytobacter diazotrophicus TA9734.</title>
        <authorList>
            <person name="Kubota H."/>
            <person name="Nakayama Y."/>
            <person name="Ariyoshi T."/>
        </authorList>
    </citation>
    <scope>NUCLEOTIDE SEQUENCE [LARGE SCALE GENOMIC DNA]</scope>
    <source>
        <strain evidence="2 3">TA9734</strain>
    </source>
</reference>
<organism evidence="2 3">
    <name type="scientific">Phytobacter diazotrophicus</name>
    <dbReference type="NCBI Taxonomy" id="395631"/>
    <lineage>
        <taxon>Bacteria</taxon>
        <taxon>Pseudomonadati</taxon>
        <taxon>Pseudomonadota</taxon>
        <taxon>Gammaproteobacteria</taxon>
        <taxon>Enterobacterales</taxon>
        <taxon>Enterobacteriaceae</taxon>
        <taxon>Phytobacter</taxon>
    </lineage>
</organism>
<evidence type="ECO:0000256" key="1">
    <source>
        <dbReference type="SAM" id="SignalP"/>
    </source>
</evidence>
<keyword evidence="3" id="KW-1185">Reference proteome</keyword>
<evidence type="ECO:0000313" key="2">
    <source>
        <dbReference type="EMBL" id="BDD51457.1"/>
    </source>
</evidence>
<dbReference type="InterPro" id="IPR006626">
    <property type="entry name" value="PbH1"/>
</dbReference>
<dbReference type="Proteomes" id="UP001320460">
    <property type="component" value="Chromosome"/>
</dbReference>
<feature type="chain" id="PRO_5046494313" description="Parallel beta helix pectate lyase-like protein" evidence="1">
    <location>
        <begin position="21"/>
        <end position="287"/>
    </location>
</feature>
<dbReference type="InterPro" id="IPR011050">
    <property type="entry name" value="Pectin_lyase_fold/virulence"/>
</dbReference>
<protein>
    <recommendedName>
        <fullName evidence="4">Parallel beta helix pectate lyase-like protein</fullName>
    </recommendedName>
</protein>
<accession>A0ABN6LQG4</accession>
<proteinExistence type="predicted"/>
<feature type="signal peptide" evidence="1">
    <location>
        <begin position="1"/>
        <end position="20"/>
    </location>
</feature>
<name>A0ABN6LQG4_9ENTR</name>
<dbReference type="EMBL" id="AP025334">
    <property type="protein sequence ID" value="BDD51457.1"/>
    <property type="molecule type" value="Genomic_DNA"/>
</dbReference>
<gene>
    <name evidence="2" type="ORF">PDTA9734_29440</name>
</gene>
<dbReference type="Gene3D" id="2.160.20.10">
    <property type="entry name" value="Single-stranded right-handed beta-helix, Pectin lyase-like"/>
    <property type="match status" value="1"/>
</dbReference>
<keyword evidence="1" id="KW-0732">Signal</keyword>
<evidence type="ECO:0000313" key="3">
    <source>
        <dbReference type="Proteomes" id="UP001320460"/>
    </source>
</evidence>
<evidence type="ECO:0008006" key="4">
    <source>
        <dbReference type="Google" id="ProtNLM"/>
    </source>
</evidence>
<dbReference type="RefSeq" id="WP_125124775.1">
    <property type="nucleotide sequence ID" value="NZ_AP025334.1"/>
</dbReference>